<dbReference type="Proteomes" id="UP000009234">
    <property type="component" value="Chromosome"/>
</dbReference>
<gene>
    <name evidence="1" type="ordered locus">Desru_3756</name>
</gene>
<sequence>MKNQKLNIKIFQLILMCFIFIAFLKCNVSEAALSYKTDNQTGNMGLFYSSESSTYSGNVIGIGSTNGVLSIREITFRVKRVGSYSSSVFSMYAVREAGSNSSRPYSPRPTDDVNYQVLQTSFSDTAWHQYTVTVPDNGYDQIVLLDDEKYYSNSTRFQVEIQNVKYYDYSNTYTVTANYNMDTKKIDFYLVSNENLPSLDIYISGQSSKYIERTFTAGTTLIYSDASITTDKYYNYTTRYGFEAMTWWGTWLYAGTNPGPSFTIYTYSDAYYAKEAAEEARDAANSAVTAAQGAKASADAAASRAQTAVNQTIDAGTSAASWAHQSYDKANQASQDATYIRIP</sequence>
<name>F6DQ12_DESRL</name>
<dbReference type="AlphaFoldDB" id="F6DQ12"/>
<evidence type="ECO:0000313" key="1">
    <source>
        <dbReference type="EMBL" id="AEG61956.1"/>
    </source>
</evidence>
<organism evidence="1 2">
    <name type="scientific">Desulforamulus ruminis (strain ATCC 23193 / DSM 2154 / NCIMB 8452 / DL)</name>
    <name type="common">Desulfotomaculum ruminis</name>
    <dbReference type="NCBI Taxonomy" id="696281"/>
    <lineage>
        <taxon>Bacteria</taxon>
        <taxon>Bacillati</taxon>
        <taxon>Bacillota</taxon>
        <taxon>Clostridia</taxon>
        <taxon>Eubacteriales</taxon>
        <taxon>Peptococcaceae</taxon>
        <taxon>Desulforamulus</taxon>
    </lineage>
</organism>
<reference evidence="2" key="1">
    <citation type="submission" date="2011-05" db="EMBL/GenBank/DDBJ databases">
        <title>Complete sequence of Desulfotomaculum ruminis DSM 2154.</title>
        <authorList>
            <person name="Lucas S."/>
            <person name="Copeland A."/>
            <person name="Lapidus A."/>
            <person name="Cheng J.-F."/>
            <person name="Goodwin L."/>
            <person name="Pitluck S."/>
            <person name="Lu M."/>
            <person name="Detter J.C."/>
            <person name="Han C."/>
            <person name="Tapia R."/>
            <person name="Land M."/>
            <person name="Hauser L."/>
            <person name="Kyrpides N."/>
            <person name="Ivanova N."/>
            <person name="Mikhailova N."/>
            <person name="Pagani I."/>
            <person name="Stams A.J.M."/>
            <person name="Plugge C.M."/>
            <person name="Muyzer G."/>
            <person name="Kuever J."/>
            <person name="Parshina S.N."/>
            <person name="Ivanova A.E."/>
            <person name="Nazina T.N."/>
            <person name="Brambilla E."/>
            <person name="Spring S."/>
            <person name="Klenk H.-P."/>
            <person name="Woyke T."/>
        </authorList>
    </citation>
    <scope>NUCLEOTIDE SEQUENCE [LARGE SCALE GENOMIC DNA]</scope>
    <source>
        <strain evidence="2">ATCC 23193 / DSM 2154 / NCIB 8452 / DL</strain>
    </source>
</reference>
<dbReference type="KEGG" id="dru:Desru_3756"/>
<dbReference type="HOGENOM" id="CLU_808287_0_0_9"/>
<dbReference type="EMBL" id="CP002780">
    <property type="protein sequence ID" value="AEG61956.1"/>
    <property type="molecule type" value="Genomic_DNA"/>
</dbReference>
<proteinExistence type="predicted"/>
<reference evidence="1 2" key="2">
    <citation type="journal article" date="2012" name="Stand. Genomic Sci.">
        <title>Complete genome sequence of the sulfate-reducing firmicute Desulfotomaculum ruminis type strain (DL(T)).</title>
        <authorList>
            <person name="Spring S."/>
            <person name="Visser M."/>
            <person name="Lu M."/>
            <person name="Copeland A."/>
            <person name="Lapidus A."/>
            <person name="Lucas S."/>
            <person name="Cheng J.F."/>
            <person name="Han C."/>
            <person name="Tapia R."/>
            <person name="Goodwin L.A."/>
            <person name="Pitluck S."/>
            <person name="Ivanova N."/>
            <person name="Land M."/>
            <person name="Hauser L."/>
            <person name="Larimer F."/>
            <person name="Rohde M."/>
            <person name="Goker M."/>
            <person name="Detter J.C."/>
            <person name="Kyrpides N.C."/>
            <person name="Woyke T."/>
            <person name="Schaap P.J."/>
            <person name="Plugge C.M."/>
            <person name="Muyzer G."/>
            <person name="Kuever J."/>
            <person name="Pereira I.A."/>
            <person name="Parshina S.N."/>
            <person name="Bernier-Latmani R."/>
            <person name="Stams A.J."/>
            <person name="Klenk H.P."/>
        </authorList>
    </citation>
    <scope>NUCLEOTIDE SEQUENCE [LARGE SCALE GENOMIC DNA]</scope>
    <source>
        <strain evidence="2">ATCC 23193 / DSM 2154 / NCIB 8452 / DL</strain>
    </source>
</reference>
<evidence type="ECO:0000313" key="2">
    <source>
        <dbReference type="Proteomes" id="UP000009234"/>
    </source>
</evidence>
<dbReference type="RefSeq" id="WP_013843701.1">
    <property type="nucleotide sequence ID" value="NC_015589.1"/>
</dbReference>
<keyword evidence="2" id="KW-1185">Reference proteome</keyword>
<protein>
    <submittedName>
        <fullName evidence="1">Uncharacterized protein</fullName>
    </submittedName>
</protein>
<accession>F6DQ12</accession>